<protein>
    <submittedName>
        <fullName evidence="1">Uncharacterized protein</fullName>
    </submittedName>
</protein>
<comment type="caution">
    <text evidence="1">The sequence shown here is derived from an EMBL/GenBank/DDBJ whole genome shotgun (WGS) entry which is preliminary data.</text>
</comment>
<organism evidence="1 2">
    <name type="scientific">Bauhinia variegata</name>
    <name type="common">Purple orchid tree</name>
    <name type="synonym">Phanera variegata</name>
    <dbReference type="NCBI Taxonomy" id="167791"/>
    <lineage>
        <taxon>Eukaryota</taxon>
        <taxon>Viridiplantae</taxon>
        <taxon>Streptophyta</taxon>
        <taxon>Embryophyta</taxon>
        <taxon>Tracheophyta</taxon>
        <taxon>Spermatophyta</taxon>
        <taxon>Magnoliopsida</taxon>
        <taxon>eudicotyledons</taxon>
        <taxon>Gunneridae</taxon>
        <taxon>Pentapetalae</taxon>
        <taxon>rosids</taxon>
        <taxon>fabids</taxon>
        <taxon>Fabales</taxon>
        <taxon>Fabaceae</taxon>
        <taxon>Cercidoideae</taxon>
        <taxon>Cercideae</taxon>
        <taxon>Bauhiniinae</taxon>
        <taxon>Bauhinia</taxon>
    </lineage>
</organism>
<proteinExistence type="predicted"/>
<gene>
    <name evidence="1" type="ORF">L6164_007140</name>
</gene>
<name>A0ACB9PX55_BAUVA</name>
<evidence type="ECO:0000313" key="2">
    <source>
        <dbReference type="Proteomes" id="UP000828941"/>
    </source>
</evidence>
<accession>A0ACB9PX55</accession>
<dbReference type="EMBL" id="CM039428">
    <property type="protein sequence ID" value="KAI4352935.1"/>
    <property type="molecule type" value="Genomic_DNA"/>
</dbReference>
<evidence type="ECO:0000313" key="1">
    <source>
        <dbReference type="EMBL" id="KAI4352935.1"/>
    </source>
</evidence>
<keyword evidence="2" id="KW-1185">Reference proteome</keyword>
<sequence>MQALQGLVSKLVSSSRIRRLVYAPCYEPCSSHVSGASSLALWLRTISHFSCGDNINGGMNGPMGASDDFSLRQAESGFSNSSNNSNSDMEEHNVQRHPSKEPIPGGSLRDDKSFDQPPPHFQELHNSSRSFPPKFDSDHSRVGGRGKRNKSFQIDFEYRSLTRASETRRDVDASDNSFLENFKLGYDNESSKPSEIPASNQSEEEKLSPDQPTPEAEPQDVDEIFKKLKETGLIPNAVAMIDGLCKDGLVQEAMKLFGLMREKGTLPEIVVYTAVVEGFAKGQKADDAIRIFRKMQKNDISPNAFSYTVLIQGLYKCKRLQDAADFCVEMLEAGHSPNVTTFVGLVDSFCVEKGVEEAQDVIRKLREKGFSVNEKAVREFLDKKAPLSSSVWEAIFGKKTPEGPF</sequence>
<reference evidence="1 2" key="1">
    <citation type="journal article" date="2022" name="DNA Res.">
        <title>Chromosomal-level genome assembly of the orchid tree Bauhinia variegata (Leguminosae; Cercidoideae) supports the allotetraploid origin hypothesis of Bauhinia.</title>
        <authorList>
            <person name="Zhong Y."/>
            <person name="Chen Y."/>
            <person name="Zheng D."/>
            <person name="Pang J."/>
            <person name="Liu Y."/>
            <person name="Luo S."/>
            <person name="Meng S."/>
            <person name="Qian L."/>
            <person name="Wei D."/>
            <person name="Dai S."/>
            <person name="Zhou R."/>
        </authorList>
    </citation>
    <scope>NUCLEOTIDE SEQUENCE [LARGE SCALE GENOMIC DNA]</scope>
    <source>
        <strain evidence="1">BV-YZ2020</strain>
    </source>
</reference>
<dbReference type="Proteomes" id="UP000828941">
    <property type="component" value="Chromosome 3"/>
</dbReference>